<dbReference type="PROSITE" id="PS51257">
    <property type="entry name" value="PROKAR_LIPOPROTEIN"/>
    <property type="match status" value="1"/>
</dbReference>
<dbReference type="PANTHER" id="PTHR36530:SF1">
    <property type="entry name" value="AMOEBIASIN-1"/>
    <property type="match status" value="1"/>
</dbReference>
<dbReference type="InterPro" id="IPR052781">
    <property type="entry name" value="Cys_protease_inhibitor_I42"/>
</dbReference>
<dbReference type="PANTHER" id="PTHR36530">
    <property type="entry name" value="INHIBITOR OF CYSTEINE PEPTIDASE"/>
    <property type="match status" value="1"/>
</dbReference>
<dbReference type="AlphaFoldDB" id="A0A0U4VRI2"/>
<dbReference type="EMBL" id="CP013987">
    <property type="protein sequence ID" value="ALZ85803.1"/>
    <property type="molecule type" value="Genomic_DNA"/>
</dbReference>
<dbReference type="Pfam" id="PF09394">
    <property type="entry name" value="Inhibitor_I42"/>
    <property type="match status" value="1"/>
</dbReference>
<dbReference type="SUPFAM" id="SSF141066">
    <property type="entry name" value="ICP-like"/>
    <property type="match status" value="1"/>
</dbReference>
<evidence type="ECO:0000256" key="1">
    <source>
        <dbReference type="ARBA" id="ARBA00022690"/>
    </source>
</evidence>
<feature type="domain" description="Proteinase inhibitor I42 chagasin" evidence="3">
    <location>
        <begin position="38"/>
        <end position="127"/>
    </location>
</feature>
<reference evidence="4 5" key="1">
    <citation type="submission" date="2016-01" db="EMBL/GenBank/DDBJ databases">
        <title>Annotation of Pseudomonas oryzihabitans USDA-ARS-USMARC-56511.</title>
        <authorList>
            <person name="Harhay G.P."/>
            <person name="Harhay D.M."/>
            <person name="Smith T.P.L."/>
            <person name="Bono J.L."/>
            <person name="Heaton M.P."/>
            <person name="Clawson M.L."/>
            <person name="Chitko-Mckown C.G."/>
            <person name="Capik S.F."/>
            <person name="DeDonder K.D."/>
            <person name="Apley M.D."/>
            <person name="Lubbers B.V."/>
            <person name="White B.J."/>
            <person name="Larson R.L."/>
        </authorList>
    </citation>
    <scope>NUCLEOTIDE SEQUENCE [LARGE SCALE GENOMIC DNA]</scope>
    <source>
        <strain evidence="4 5">USDA-ARS-USMARC-56511</strain>
    </source>
</reference>
<organism evidence="4 5">
    <name type="scientific">Pseudomonas oryzihabitans</name>
    <dbReference type="NCBI Taxonomy" id="47885"/>
    <lineage>
        <taxon>Bacteria</taxon>
        <taxon>Pseudomonadati</taxon>
        <taxon>Pseudomonadota</taxon>
        <taxon>Gammaproteobacteria</taxon>
        <taxon>Pseudomonadales</taxon>
        <taxon>Pseudomonadaceae</taxon>
        <taxon>Pseudomonas</taxon>
    </lineage>
</organism>
<evidence type="ECO:0000256" key="2">
    <source>
        <dbReference type="ARBA" id="ARBA00022704"/>
    </source>
</evidence>
<evidence type="ECO:0000259" key="3">
    <source>
        <dbReference type="Pfam" id="PF09394"/>
    </source>
</evidence>
<dbReference type="KEGG" id="por:APT59_16925"/>
<dbReference type="GO" id="GO:0004869">
    <property type="term" value="F:cysteine-type endopeptidase inhibitor activity"/>
    <property type="evidence" value="ECO:0007669"/>
    <property type="project" value="UniProtKB-KW"/>
</dbReference>
<dbReference type="InterPro" id="IPR036331">
    <property type="entry name" value="Chagasin-like_sf"/>
</dbReference>
<evidence type="ECO:0000313" key="5">
    <source>
        <dbReference type="Proteomes" id="UP000064137"/>
    </source>
</evidence>
<dbReference type="Gene3D" id="2.60.40.2020">
    <property type="match status" value="1"/>
</dbReference>
<keyword evidence="1" id="KW-0646">Protease inhibitor</keyword>
<gene>
    <name evidence="4" type="ORF">APT59_16925</name>
</gene>
<dbReference type="Proteomes" id="UP000064137">
    <property type="component" value="Chromosome"/>
</dbReference>
<protein>
    <submittedName>
        <fullName evidence="4">Inhibitor of cysteine peptidase</fullName>
    </submittedName>
</protein>
<name>A0A0U4VRI2_9PSED</name>
<dbReference type="RefSeq" id="WP_059315921.1">
    <property type="nucleotide sequence ID" value="NZ_CP013987.1"/>
</dbReference>
<accession>A0A0U4VRI2</accession>
<proteinExistence type="predicted"/>
<evidence type="ECO:0000313" key="4">
    <source>
        <dbReference type="EMBL" id="ALZ85803.1"/>
    </source>
</evidence>
<keyword evidence="2" id="KW-0789">Thiol protease inhibitor</keyword>
<sequence length="130" mass="14374">MSPRLLFCSCLLLAGCSSTQPSGNLVLGDDSDCTPLAMHTGQELTLTLPSDPTSGYRWAILQRSDNLRQLGPEVFRERRQDQGGIGSAGQSLWRFRAESAGSAHLELQARQPWDAEAEPQARFDCRIEIR</sequence>
<dbReference type="InterPro" id="IPR018990">
    <property type="entry name" value="Prot_inh_I42_chagasin"/>
</dbReference>
<dbReference type="OrthoDB" id="670336at2"/>